<feature type="transmembrane region" description="Helical" evidence="9">
    <location>
        <begin position="139"/>
        <end position="158"/>
    </location>
</feature>
<dbReference type="InterPro" id="IPR004657">
    <property type="entry name" value="MenA"/>
</dbReference>
<dbReference type="Gene3D" id="1.10.357.140">
    <property type="entry name" value="UbiA prenyltransferase"/>
    <property type="match status" value="1"/>
</dbReference>
<keyword evidence="5" id="KW-0808">Transferase</keyword>
<dbReference type="AlphaFoldDB" id="A0A6J7B8M2"/>
<proteinExistence type="inferred from homology"/>
<dbReference type="Pfam" id="PF01040">
    <property type="entry name" value="UbiA"/>
    <property type="match status" value="1"/>
</dbReference>
<dbReference type="PANTHER" id="PTHR13929:SF0">
    <property type="entry name" value="UBIA PRENYLTRANSFERASE DOMAIN-CONTAINING PROTEIN 1"/>
    <property type="match status" value="1"/>
</dbReference>
<feature type="transmembrane region" description="Helical" evidence="9">
    <location>
        <begin position="109"/>
        <end position="127"/>
    </location>
</feature>
<keyword evidence="8 9" id="KW-0472">Membrane</keyword>
<dbReference type="CDD" id="cd13962">
    <property type="entry name" value="PT_UbiA_UBIAD1"/>
    <property type="match status" value="1"/>
</dbReference>
<comment type="subcellular location">
    <subcellularLocation>
        <location evidence="1">Membrane</location>
        <topology evidence="1">Multi-pass membrane protein</topology>
    </subcellularLocation>
</comment>
<dbReference type="InterPro" id="IPR026046">
    <property type="entry name" value="UBIAD1"/>
</dbReference>
<evidence type="ECO:0000256" key="8">
    <source>
        <dbReference type="ARBA" id="ARBA00023136"/>
    </source>
</evidence>
<keyword evidence="4" id="KW-1003">Cell membrane</keyword>
<feature type="transmembrane region" description="Helical" evidence="9">
    <location>
        <begin position="209"/>
        <end position="227"/>
    </location>
</feature>
<feature type="transmembrane region" description="Helical" evidence="9">
    <location>
        <begin position="164"/>
        <end position="188"/>
    </location>
</feature>
<dbReference type="PIRSF" id="PIRSF005355">
    <property type="entry name" value="UBIAD1"/>
    <property type="match status" value="1"/>
</dbReference>
<evidence type="ECO:0000313" key="10">
    <source>
        <dbReference type="EMBL" id="CAB4841602.1"/>
    </source>
</evidence>
<evidence type="ECO:0000256" key="5">
    <source>
        <dbReference type="ARBA" id="ARBA00022679"/>
    </source>
</evidence>
<reference evidence="10" key="1">
    <citation type="submission" date="2020-05" db="EMBL/GenBank/DDBJ databases">
        <authorList>
            <person name="Chiriac C."/>
            <person name="Salcher M."/>
            <person name="Ghai R."/>
            <person name="Kavagutti S V."/>
        </authorList>
    </citation>
    <scope>NUCLEOTIDE SEQUENCE</scope>
</reference>
<evidence type="ECO:0000256" key="4">
    <source>
        <dbReference type="ARBA" id="ARBA00022475"/>
    </source>
</evidence>
<dbReference type="NCBIfam" id="NF004751">
    <property type="entry name" value="PRK06080.1-3"/>
    <property type="match status" value="1"/>
</dbReference>
<keyword evidence="6 9" id="KW-0812">Transmembrane</keyword>
<evidence type="ECO:0000256" key="6">
    <source>
        <dbReference type="ARBA" id="ARBA00022692"/>
    </source>
</evidence>
<dbReference type="HAMAP" id="MF_01937">
    <property type="entry name" value="MenA_1"/>
    <property type="match status" value="1"/>
</dbReference>
<dbReference type="InterPro" id="IPR000537">
    <property type="entry name" value="UbiA_prenyltransferase"/>
</dbReference>
<dbReference type="GO" id="GO:0042371">
    <property type="term" value="P:vitamin K biosynthetic process"/>
    <property type="evidence" value="ECO:0007669"/>
    <property type="project" value="TreeGrafter"/>
</dbReference>
<dbReference type="GO" id="GO:0016020">
    <property type="term" value="C:membrane"/>
    <property type="evidence" value="ECO:0007669"/>
    <property type="project" value="UniProtKB-SubCell"/>
</dbReference>
<sequence>MSSLTTWITGARPRTLPAAIAPVLVATALAQSNANILRALLALLVSLALQVAVNYSNDYSDGVRGTDADRIGPTRLVASGLASASAVKKAAIYSFLVAAIAGLSLAWLTSWWLLLIGAAAVFAAWTYTGGKKPYGYSGLGEISVFVFFGLVATVGSYYVQTETITLHSFIVAIPMGSLSCAILAANNIRDRAKDEMVGKRTLAVRLGDRRSRILFFTLLLSAHVAPLLTLSPWSLLTLLALPATIGLGRLVLSGISGKALIPVLAKTGQLQLAFSALLATSLWLS</sequence>
<organism evidence="10">
    <name type="scientific">freshwater metagenome</name>
    <dbReference type="NCBI Taxonomy" id="449393"/>
    <lineage>
        <taxon>unclassified sequences</taxon>
        <taxon>metagenomes</taxon>
        <taxon>ecological metagenomes</taxon>
    </lineage>
</organism>
<dbReference type="InterPro" id="IPR044878">
    <property type="entry name" value="UbiA_sf"/>
</dbReference>
<dbReference type="PANTHER" id="PTHR13929">
    <property type="entry name" value="1,4-DIHYDROXY-2-NAPHTHOATE OCTAPRENYLTRANSFERASE"/>
    <property type="match status" value="1"/>
</dbReference>
<comment type="pathway">
    <text evidence="2">Quinol/quinone metabolism; menaquinone biosynthesis.</text>
</comment>
<keyword evidence="3" id="KW-0474">Menaquinone biosynthesis</keyword>
<dbReference type="GO" id="GO:0009234">
    <property type="term" value="P:menaquinone biosynthetic process"/>
    <property type="evidence" value="ECO:0007669"/>
    <property type="project" value="UniProtKB-UniPathway"/>
</dbReference>
<evidence type="ECO:0000256" key="2">
    <source>
        <dbReference type="ARBA" id="ARBA00004863"/>
    </source>
</evidence>
<gene>
    <name evidence="10" type="ORF">UFOPK3241_00489</name>
</gene>
<keyword evidence="7 9" id="KW-1133">Transmembrane helix</keyword>
<evidence type="ECO:0000256" key="9">
    <source>
        <dbReference type="SAM" id="Phobius"/>
    </source>
</evidence>
<dbReference type="GO" id="GO:0046428">
    <property type="term" value="F:1,4-dihydroxy-2-naphthoate polyprenyltransferase activity"/>
    <property type="evidence" value="ECO:0007669"/>
    <property type="project" value="InterPro"/>
</dbReference>
<accession>A0A6J7B8M2</accession>
<feature type="transmembrane region" description="Helical" evidence="9">
    <location>
        <begin position="40"/>
        <end position="56"/>
    </location>
</feature>
<dbReference type="NCBIfam" id="TIGR00751">
    <property type="entry name" value="menA"/>
    <property type="match status" value="1"/>
</dbReference>
<evidence type="ECO:0000256" key="7">
    <source>
        <dbReference type="ARBA" id="ARBA00022989"/>
    </source>
</evidence>
<name>A0A6J7B8M2_9ZZZZ</name>
<protein>
    <submittedName>
        <fullName evidence="10">Unannotated protein</fullName>
    </submittedName>
</protein>
<dbReference type="EMBL" id="CAFAZX010000018">
    <property type="protein sequence ID" value="CAB4841602.1"/>
    <property type="molecule type" value="Genomic_DNA"/>
</dbReference>
<dbReference type="UniPathway" id="UPA00079"/>
<evidence type="ECO:0000256" key="1">
    <source>
        <dbReference type="ARBA" id="ARBA00004141"/>
    </source>
</evidence>
<evidence type="ECO:0000256" key="3">
    <source>
        <dbReference type="ARBA" id="ARBA00022428"/>
    </source>
</evidence>